<dbReference type="PROSITE" id="PS51257">
    <property type="entry name" value="PROKAR_LIPOPROTEIN"/>
    <property type="match status" value="1"/>
</dbReference>
<dbReference type="EMBL" id="CP017603">
    <property type="protein sequence ID" value="AOY74826.1"/>
    <property type="molecule type" value="Genomic_DNA"/>
</dbReference>
<evidence type="ECO:0000313" key="6">
    <source>
        <dbReference type="Proteomes" id="UP000192478"/>
    </source>
</evidence>
<feature type="domain" description="ABC-type glycine betaine transport system substrate-binding" evidence="2">
    <location>
        <begin position="40"/>
        <end position="319"/>
    </location>
</feature>
<sequence length="341" mass="38015">MKYLRKNVYKKFGIVLLLVLSLMVATACSTDSTTGGGKERIVLADAGWDSLAFHNEVAAFIIENGYGYPTYIEMGSTPITFTALRNGSIDVYMEIWTDNIIEAYTEALEEGDIIEVSTNFDDNAQGLYVPTYVIEGDAERGIEPMAPGLKSVQDLPDYWEVFKDPEDASKGRIYGAIPGWEVDEILQEKIKTHGLDETYNYFSPGSDTALGSSIIGAIERGEAWVGYYWEPTWIIGMYDMTLLEDVPYDEEKWNDGYATEMPAVDVTVAIHKDMSEKAPEVVAFLENYVTSSAITSEALAYMQANDATTQEAAVWFLKEYEDLWTAWVPGEVAEAVKEAIQ</sequence>
<dbReference type="AlphaFoldDB" id="A0AAC9RPA1"/>
<evidence type="ECO:0000313" key="4">
    <source>
        <dbReference type="EMBL" id="ARE89222.1"/>
    </source>
</evidence>
<evidence type="ECO:0000259" key="2">
    <source>
        <dbReference type="Pfam" id="PF04069"/>
    </source>
</evidence>
<reference evidence="4 6" key="2">
    <citation type="submission" date="2017-03" db="EMBL/GenBank/DDBJ databases">
        <title>Complete sequence of Clostridium formicaceticum DSM 92.</title>
        <authorList>
            <person name="Poehlein A."/>
            <person name="Karl M."/>
            <person name="Bengelsdorf F.R."/>
            <person name="Duerre P."/>
            <person name="Daniel R."/>
        </authorList>
    </citation>
    <scope>NUCLEOTIDE SEQUENCE [LARGE SCALE GENOMIC DNA]</scope>
    <source>
        <strain evidence="4 6">DSM 92</strain>
    </source>
</reference>
<dbReference type="Gene3D" id="3.40.190.100">
    <property type="entry name" value="Glycine betaine-binding periplasmic protein, domain 2"/>
    <property type="match status" value="1"/>
</dbReference>
<dbReference type="CDD" id="cd13641">
    <property type="entry name" value="PBP2_HisX_like"/>
    <property type="match status" value="1"/>
</dbReference>
<evidence type="ECO:0000313" key="3">
    <source>
        <dbReference type="EMBL" id="AOY74826.1"/>
    </source>
</evidence>
<dbReference type="KEGG" id="cfm:BJL90_01955"/>
<keyword evidence="5" id="KW-1185">Reference proteome</keyword>
<keyword evidence="1" id="KW-0732">Signal</keyword>
<dbReference type="GO" id="GO:0022857">
    <property type="term" value="F:transmembrane transporter activity"/>
    <property type="evidence" value="ECO:0007669"/>
    <property type="project" value="InterPro"/>
</dbReference>
<dbReference type="Proteomes" id="UP000192478">
    <property type="component" value="Chromosome"/>
</dbReference>
<dbReference type="Proteomes" id="UP000177894">
    <property type="component" value="Chromosome"/>
</dbReference>
<proteinExistence type="predicted"/>
<dbReference type="GO" id="GO:0043190">
    <property type="term" value="C:ATP-binding cassette (ABC) transporter complex"/>
    <property type="evidence" value="ECO:0007669"/>
    <property type="project" value="InterPro"/>
</dbReference>
<name>A0AAC9RPA1_9CLOT</name>
<protein>
    <submittedName>
        <fullName evidence="3">ABC transporter substrate-binding protein</fullName>
    </submittedName>
    <submittedName>
        <fullName evidence="4">Glycine betaine transporter periplasmic subunit</fullName>
    </submittedName>
</protein>
<dbReference type="RefSeq" id="WP_070963807.1">
    <property type="nucleotide sequence ID" value="NZ_CP017603.1"/>
</dbReference>
<accession>A0AAC9RPA1</accession>
<organism evidence="4 6">
    <name type="scientific">Clostridium formicaceticum</name>
    <dbReference type="NCBI Taxonomy" id="1497"/>
    <lineage>
        <taxon>Bacteria</taxon>
        <taxon>Bacillati</taxon>
        <taxon>Bacillota</taxon>
        <taxon>Clostridia</taxon>
        <taxon>Eubacteriales</taxon>
        <taxon>Clostridiaceae</taxon>
        <taxon>Clostridium</taxon>
    </lineage>
</organism>
<feature type="signal peptide" evidence="1">
    <location>
        <begin position="1"/>
        <end position="27"/>
    </location>
</feature>
<dbReference type="SUPFAM" id="SSF53850">
    <property type="entry name" value="Periplasmic binding protein-like II"/>
    <property type="match status" value="1"/>
</dbReference>
<dbReference type="Pfam" id="PF04069">
    <property type="entry name" value="OpuAC"/>
    <property type="match status" value="1"/>
</dbReference>
<gene>
    <name evidence="3" type="ORF">BJL90_01955</name>
    <name evidence="4" type="ORF">CLFO_36290</name>
</gene>
<dbReference type="InterPro" id="IPR007210">
    <property type="entry name" value="ABC_Gly_betaine_transp_sub-bd"/>
</dbReference>
<dbReference type="EMBL" id="CP020559">
    <property type="protein sequence ID" value="ARE89222.1"/>
    <property type="molecule type" value="Genomic_DNA"/>
</dbReference>
<dbReference type="Gene3D" id="3.40.190.10">
    <property type="entry name" value="Periplasmic binding protein-like II"/>
    <property type="match status" value="1"/>
</dbReference>
<evidence type="ECO:0000256" key="1">
    <source>
        <dbReference type="SAM" id="SignalP"/>
    </source>
</evidence>
<evidence type="ECO:0000313" key="5">
    <source>
        <dbReference type="Proteomes" id="UP000177894"/>
    </source>
</evidence>
<feature type="chain" id="PRO_5041960863" evidence="1">
    <location>
        <begin position="28"/>
        <end position="341"/>
    </location>
</feature>
<reference evidence="3 5" key="1">
    <citation type="submission" date="2016-10" db="EMBL/GenBank/DDBJ databases">
        <title>Complete Genome Sequence of Acetogen Clostridium formicoaceticum ATCC 27076.</title>
        <authorList>
            <person name="Bao T."/>
            <person name="Cheng C."/>
            <person name="Zhao J."/>
            <person name="Yang S.-T."/>
            <person name="Wang J."/>
            <person name="Wang M."/>
        </authorList>
    </citation>
    <scope>NUCLEOTIDE SEQUENCE [LARGE SCALE GENOMIC DNA]</scope>
    <source>
        <strain evidence="3 5">ATCC 27076</strain>
    </source>
</reference>